<evidence type="ECO:0000256" key="1">
    <source>
        <dbReference type="ARBA" id="ARBA00007797"/>
    </source>
</evidence>
<name>A0A182WLV7_9DIPT</name>
<reference evidence="4" key="2">
    <citation type="submission" date="2020-05" db="UniProtKB">
        <authorList>
            <consortium name="EnsemblMetazoa"/>
        </authorList>
    </citation>
    <scope>IDENTIFICATION</scope>
    <source>
        <strain evidence="4">MINIMUS1</strain>
    </source>
</reference>
<dbReference type="GO" id="GO:0005634">
    <property type="term" value="C:nucleus"/>
    <property type="evidence" value="ECO:0007669"/>
    <property type="project" value="UniProtKB-ARBA"/>
</dbReference>
<dbReference type="InterPro" id="IPR040155">
    <property type="entry name" value="CEBPZ/Mak21-like"/>
</dbReference>
<dbReference type="PANTHER" id="PTHR12048:SF0">
    <property type="entry name" value="CCAAT_ENHANCER-BINDING PROTEIN ZETA"/>
    <property type="match status" value="1"/>
</dbReference>
<dbReference type="EnsemblMetazoa" id="AMIN011386-RA">
    <property type="protein sequence ID" value="AMIN011386-PA"/>
    <property type="gene ID" value="AMIN011386"/>
</dbReference>
<keyword evidence="5" id="KW-1185">Reference proteome</keyword>
<feature type="region of interest" description="Disordered" evidence="2">
    <location>
        <begin position="1"/>
        <end position="89"/>
    </location>
</feature>
<dbReference type="Pfam" id="PF03914">
    <property type="entry name" value="CBF"/>
    <property type="match status" value="1"/>
</dbReference>
<dbReference type="Proteomes" id="UP000075920">
    <property type="component" value="Unassembled WGS sequence"/>
</dbReference>
<comment type="similarity">
    <text evidence="1">Belongs to the CBF/MAK21 family.</text>
</comment>
<feature type="region of interest" description="Disordered" evidence="2">
    <location>
        <begin position="778"/>
        <end position="903"/>
    </location>
</feature>
<dbReference type="STRING" id="112268.A0A182WLV7"/>
<dbReference type="AlphaFoldDB" id="A0A182WLV7"/>
<feature type="region of interest" description="Disordered" evidence="2">
    <location>
        <begin position="725"/>
        <end position="747"/>
    </location>
</feature>
<feature type="domain" description="CCAAT-binding factor" evidence="3">
    <location>
        <begin position="440"/>
        <end position="623"/>
    </location>
</feature>
<feature type="compositionally biased region" description="Basic and acidic residues" evidence="2">
    <location>
        <begin position="725"/>
        <end position="736"/>
    </location>
</feature>
<feature type="compositionally biased region" description="Basic and acidic residues" evidence="2">
    <location>
        <begin position="837"/>
        <end position="848"/>
    </location>
</feature>
<organism evidence="4 5">
    <name type="scientific">Anopheles minimus</name>
    <dbReference type="NCBI Taxonomy" id="112268"/>
    <lineage>
        <taxon>Eukaryota</taxon>
        <taxon>Metazoa</taxon>
        <taxon>Ecdysozoa</taxon>
        <taxon>Arthropoda</taxon>
        <taxon>Hexapoda</taxon>
        <taxon>Insecta</taxon>
        <taxon>Pterygota</taxon>
        <taxon>Neoptera</taxon>
        <taxon>Endopterygota</taxon>
        <taxon>Diptera</taxon>
        <taxon>Nematocera</taxon>
        <taxon>Culicoidea</taxon>
        <taxon>Culicidae</taxon>
        <taxon>Anophelinae</taxon>
        <taxon>Anopheles</taxon>
    </lineage>
</organism>
<dbReference type="VEuPathDB" id="VectorBase:AMIN011386"/>
<dbReference type="SUPFAM" id="SSF48371">
    <property type="entry name" value="ARM repeat"/>
    <property type="match status" value="1"/>
</dbReference>
<feature type="compositionally biased region" description="Acidic residues" evidence="2">
    <location>
        <begin position="863"/>
        <end position="885"/>
    </location>
</feature>
<proteinExistence type="inferred from homology"/>
<evidence type="ECO:0000313" key="4">
    <source>
        <dbReference type="EnsemblMetazoa" id="AMIN011386-PA"/>
    </source>
</evidence>
<feature type="compositionally biased region" description="Basic residues" evidence="2">
    <location>
        <begin position="791"/>
        <end position="800"/>
    </location>
</feature>
<evidence type="ECO:0000259" key="3">
    <source>
        <dbReference type="Pfam" id="PF03914"/>
    </source>
</evidence>
<feature type="region of interest" description="Disordered" evidence="2">
    <location>
        <begin position="932"/>
        <end position="955"/>
    </location>
</feature>
<feature type="compositionally biased region" description="Acidic residues" evidence="2">
    <location>
        <begin position="737"/>
        <end position="747"/>
    </location>
</feature>
<accession>A0A182WLV7</accession>
<feature type="compositionally biased region" description="Acidic residues" evidence="2">
    <location>
        <begin position="805"/>
        <end position="836"/>
    </location>
</feature>
<dbReference type="InterPro" id="IPR005612">
    <property type="entry name" value="CCAAT-binding_factor"/>
</dbReference>
<dbReference type="InterPro" id="IPR016024">
    <property type="entry name" value="ARM-type_fold"/>
</dbReference>
<dbReference type="PANTHER" id="PTHR12048">
    <property type="entry name" value="CCAAT-BINDING FACTOR-RELATED"/>
    <property type="match status" value="1"/>
</dbReference>
<reference evidence="5" key="1">
    <citation type="submission" date="2013-03" db="EMBL/GenBank/DDBJ databases">
        <title>The Genome Sequence of Anopheles minimus MINIMUS1.</title>
        <authorList>
            <consortium name="The Broad Institute Genomics Platform"/>
            <person name="Neafsey D.E."/>
            <person name="Walton C."/>
            <person name="Walker B."/>
            <person name="Young S.K."/>
            <person name="Zeng Q."/>
            <person name="Gargeya S."/>
            <person name="Fitzgerald M."/>
            <person name="Haas B."/>
            <person name="Abouelleil A."/>
            <person name="Allen A.W."/>
            <person name="Alvarado L."/>
            <person name="Arachchi H.M."/>
            <person name="Berlin A.M."/>
            <person name="Chapman S.B."/>
            <person name="Gainer-Dewar J."/>
            <person name="Goldberg J."/>
            <person name="Griggs A."/>
            <person name="Gujja S."/>
            <person name="Hansen M."/>
            <person name="Howarth C."/>
            <person name="Imamovic A."/>
            <person name="Ireland A."/>
            <person name="Larimer J."/>
            <person name="McCowan C."/>
            <person name="Murphy C."/>
            <person name="Pearson M."/>
            <person name="Poon T.W."/>
            <person name="Priest M."/>
            <person name="Roberts A."/>
            <person name="Saif S."/>
            <person name="Shea T."/>
            <person name="Sisk P."/>
            <person name="Sykes S."/>
            <person name="Wortman J."/>
            <person name="Nusbaum C."/>
            <person name="Birren B."/>
        </authorList>
    </citation>
    <scope>NUCLEOTIDE SEQUENCE [LARGE SCALE GENOMIC DNA]</scope>
    <source>
        <strain evidence="5">MINIMUS1</strain>
    </source>
</reference>
<protein>
    <recommendedName>
        <fullName evidence="3">CCAAT-binding factor domain-containing protein</fullName>
    </recommendedName>
</protein>
<feature type="compositionally biased region" description="Basic and acidic residues" evidence="2">
    <location>
        <begin position="7"/>
        <end position="18"/>
    </location>
</feature>
<evidence type="ECO:0000313" key="5">
    <source>
        <dbReference type="Proteomes" id="UP000075920"/>
    </source>
</evidence>
<evidence type="ECO:0000256" key="2">
    <source>
        <dbReference type="SAM" id="MobiDB-lite"/>
    </source>
</evidence>
<sequence>MAIGQDTSKKKSEKKRYFEQQSEETEPAAQAKKDVKNRPAKIVFDDDGEQRVVPIDYTTETTGKPGGSKRKHASTEQSTGDSDNEAGEDEDQLALQWFKHFEAYNLVGEMEDMKDAEIAELRGVCRAAFEVECRSRKKNDSSDGKWLQSALERGTMRDRANAGALLVQTNPFCHLQALDTLVGMVKTSNKGFLDVVEVLTELMLKSLMPPHRKLITLPMRGSDWKHLQKQTNLDKSRRDTIYAHWYFEDQLREHYFSFVSNLTMILHTGQEDGKLKTIGFAAKLFANVPEMERLMLTALVNKLGDPSRKVASKVLYHLQQIVREHTLMSYIVTCEVEKLLFRNNLALSAQHFALAYLASIASFGDFATCQKMVNICFSFFKILTEKGEINSRTMQSILTCLRKAIKNVKRNVDLAEVVDPKLLNVIYRMIHLADIAIGCQGLSLLLEIIERKGREQNRFYNALYRKMLDPQLGSIGPRISNIFFYILHRAIQTDPIPQRAQAFVKRLLQIAFYFPAARLCGALIVISKVLRKRKTLLLDGQEPPTDDVVEEVVREEPKNQEENYEEREEVGAEGEKILAKAIRMPKRYDAFGRSSEFAGAQYTLKYELVRYLSYFHPTVQKFAQSILTNSALTYHGDPLVDFSLGRFLDRFAFKNPKKPRTQKDENGVEQLRPRILGVAQRKSDYVPTGFRALPVNSLTKDQCAEDDEYIFKFLEQKRHRIQRAKERKAAKGKTDGQDDIESDVDSLNDDEFDAYLDTLGVPGSSGQDADVDGEMEVDFMQELEQEMTKERKGKGKKSGGRRGEQDDEDDDMDGLDDWDDVGEEDEEDGEGSDDDDDRPRAGRVRRDPTDEDDEFSDGGSISLEEDEDFDGDGSMDEDDESDGEEPAPKKSKKTSGGMVSQREFARKLKTADMSSLFAAADDFSELLESNVESAMEEKRGGKKKGGGSIKKAAKKQLFDAHGTEAEVFNQDESSVKQLAWETTRFSDRNPRKRGGRGGGGGRGGKHFGGRGGGSGGASRSHFQKRGGGRGGSSFARGRGGGSKKFGARGRK</sequence>
<feature type="region of interest" description="Disordered" evidence="2">
    <location>
        <begin position="979"/>
        <end position="1051"/>
    </location>
</feature>